<keyword evidence="7" id="KW-0819">tRNA processing</keyword>
<evidence type="ECO:0000256" key="7">
    <source>
        <dbReference type="ARBA" id="ARBA00022694"/>
    </source>
</evidence>
<comment type="subcellular location">
    <subcellularLocation>
        <location evidence="2">Cytoplasm</location>
    </subcellularLocation>
    <subcellularLocation>
        <location evidence="1">Nucleus</location>
    </subcellularLocation>
</comment>
<reference evidence="10 11" key="1">
    <citation type="journal article" date="2018" name="Plant J.">
        <title>Genome sequences of Chlorella sorokiniana UTEX 1602 and Micractinium conductrix SAG 241.80: implications to maltose excretion by a green alga.</title>
        <authorList>
            <person name="Arriola M.B."/>
            <person name="Velmurugan N."/>
            <person name="Zhang Y."/>
            <person name="Plunkett M.H."/>
            <person name="Hondzo H."/>
            <person name="Barney B.M."/>
        </authorList>
    </citation>
    <scope>NUCLEOTIDE SEQUENCE [LARGE SCALE GENOMIC DNA]</scope>
    <source>
        <strain evidence="10 11">SAG 241.80</strain>
    </source>
</reference>
<dbReference type="GO" id="GO:0033588">
    <property type="term" value="C:elongator holoenzyme complex"/>
    <property type="evidence" value="ECO:0007669"/>
    <property type="project" value="InterPro"/>
</dbReference>
<dbReference type="Gene3D" id="3.40.50.300">
    <property type="entry name" value="P-loop containing nucleotide triphosphate hydrolases"/>
    <property type="match status" value="1"/>
</dbReference>
<sequence length="302" mass="30315">MRQGSFVRKGAAPAADPGTRPGLHGQTLLSLGQADLDRLLGGGLPLGALLLLLDDGWSGHAATLLRYFLAEGAACGQSLLLAAAPAPAGGLPAFVPPQLKRGSAVDKDEEGGEEHVGRLAVLSLGSLGWQATPQPGTGVFSSGGGSASGGGTGASAGTAVLRTLLQLKGTLRDRRCAAVVSVPAMLFSPSDLARMQHLADGVVALESVADGSDIARLAPDPASVAGLLHLRKPPALGTTSRPAPDVALHLVRHRRRRLAITPVEIDPDAEVADAEATSGAGRSAASALCGGPPKPHGGALDF</sequence>
<dbReference type="AlphaFoldDB" id="A0A2P6V2U7"/>
<evidence type="ECO:0000256" key="5">
    <source>
        <dbReference type="ARBA" id="ARBA00020265"/>
    </source>
</evidence>
<dbReference type="GO" id="GO:0002098">
    <property type="term" value="P:tRNA wobble uridine modification"/>
    <property type="evidence" value="ECO:0007669"/>
    <property type="project" value="InterPro"/>
</dbReference>
<evidence type="ECO:0000256" key="2">
    <source>
        <dbReference type="ARBA" id="ARBA00004496"/>
    </source>
</evidence>
<evidence type="ECO:0000313" key="11">
    <source>
        <dbReference type="Proteomes" id="UP000239649"/>
    </source>
</evidence>
<comment type="pathway">
    <text evidence="3">tRNA modification; 5-methoxycarbonylmethyl-2-thiouridine-tRNA biosynthesis.</text>
</comment>
<evidence type="ECO:0000256" key="3">
    <source>
        <dbReference type="ARBA" id="ARBA00005043"/>
    </source>
</evidence>
<dbReference type="GO" id="GO:0005737">
    <property type="term" value="C:cytoplasm"/>
    <property type="evidence" value="ECO:0007669"/>
    <property type="project" value="UniProtKB-SubCell"/>
</dbReference>
<keyword evidence="11" id="KW-1185">Reference proteome</keyword>
<evidence type="ECO:0000256" key="6">
    <source>
        <dbReference type="ARBA" id="ARBA00022490"/>
    </source>
</evidence>
<proteinExistence type="inferred from homology"/>
<dbReference type="EMBL" id="LHPF02000037">
    <property type="protein sequence ID" value="PSC68407.1"/>
    <property type="molecule type" value="Genomic_DNA"/>
</dbReference>
<name>A0A2P6V2U7_9CHLO</name>
<organism evidence="10 11">
    <name type="scientific">Micractinium conductrix</name>
    <dbReference type="NCBI Taxonomy" id="554055"/>
    <lineage>
        <taxon>Eukaryota</taxon>
        <taxon>Viridiplantae</taxon>
        <taxon>Chlorophyta</taxon>
        <taxon>core chlorophytes</taxon>
        <taxon>Trebouxiophyceae</taxon>
        <taxon>Chlorellales</taxon>
        <taxon>Chlorellaceae</taxon>
        <taxon>Chlorella clade</taxon>
        <taxon>Micractinium</taxon>
    </lineage>
</organism>
<dbReference type="InterPro" id="IPR008728">
    <property type="entry name" value="Elongator_complex_protein_4"/>
</dbReference>
<comment type="caution">
    <text evidence="10">The sequence shown here is derived from an EMBL/GenBank/DDBJ whole genome shotgun (WGS) entry which is preliminary data.</text>
</comment>
<dbReference type="PANTHER" id="PTHR12896">
    <property type="entry name" value="PAX6 NEIGHBOR PROTEIN PAXNEB"/>
    <property type="match status" value="1"/>
</dbReference>
<evidence type="ECO:0000256" key="9">
    <source>
        <dbReference type="SAM" id="MobiDB-lite"/>
    </source>
</evidence>
<protein>
    <recommendedName>
        <fullName evidence="5">Elongator complex protein 4</fullName>
    </recommendedName>
</protein>
<dbReference type="PANTHER" id="PTHR12896:SF1">
    <property type="entry name" value="ELONGATOR COMPLEX PROTEIN 4"/>
    <property type="match status" value="1"/>
</dbReference>
<dbReference type="STRING" id="554055.A0A2P6V2U7"/>
<gene>
    <name evidence="10" type="ORF">C2E20_7955</name>
</gene>
<feature type="region of interest" description="Disordered" evidence="9">
    <location>
        <begin position="283"/>
        <end position="302"/>
    </location>
</feature>
<evidence type="ECO:0000256" key="1">
    <source>
        <dbReference type="ARBA" id="ARBA00004123"/>
    </source>
</evidence>
<dbReference type="UniPathway" id="UPA00988"/>
<dbReference type="Proteomes" id="UP000239649">
    <property type="component" value="Unassembled WGS sequence"/>
</dbReference>
<keyword evidence="6" id="KW-0963">Cytoplasm</keyword>
<dbReference type="OrthoDB" id="289162at2759"/>
<dbReference type="GO" id="GO:0008023">
    <property type="term" value="C:transcription elongation factor complex"/>
    <property type="evidence" value="ECO:0007669"/>
    <property type="project" value="TreeGrafter"/>
</dbReference>
<dbReference type="InterPro" id="IPR027417">
    <property type="entry name" value="P-loop_NTPase"/>
</dbReference>
<accession>A0A2P6V2U7</accession>
<evidence type="ECO:0000256" key="8">
    <source>
        <dbReference type="ARBA" id="ARBA00023242"/>
    </source>
</evidence>
<keyword evidence="8" id="KW-0539">Nucleus</keyword>
<dbReference type="Pfam" id="PF05625">
    <property type="entry name" value="PAXNEB"/>
    <property type="match status" value="2"/>
</dbReference>
<comment type="similarity">
    <text evidence="4">Belongs to the ELP4 family.</text>
</comment>
<feature type="region of interest" description="Disordered" evidence="9">
    <location>
        <begin position="1"/>
        <end position="22"/>
    </location>
</feature>
<evidence type="ECO:0000313" key="10">
    <source>
        <dbReference type="EMBL" id="PSC68407.1"/>
    </source>
</evidence>
<evidence type="ECO:0000256" key="4">
    <source>
        <dbReference type="ARBA" id="ARBA00007573"/>
    </source>
</evidence>